<comment type="caution">
    <text evidence="3">Lacks conserved residue(s) required for the propagation of feature annotation.</text>
</comment>
<evidence type="ECO:0000313" key="7">
    <source>
        <dbReference type="Proteomes" id="UP000606274"/>
    </source>
</evidence>
<evidence type="ECO:0000256" key="3">
    <source>
        <dbReference type="PROSITE-ProRule" id="PRU00076"/>
    </source>
</evidence>
<dbReference type="GO" id="GO:0008284">
    <property type="term" value="P:positive regulation of cell population proliferation"/>
    <property type="evidence" value="ECO:0007669"/>
    <property type="project" value="TreeGrafter"/>
</dbReference>
<comment type="caution">
    <text evidence="6">The sequence shown here is derived from an EMBL/GenBank/DDBJ whole genome shotgun (WGS) entry which is preliminary data.</text>
</comment>
<evidence type="ECO:0000259" key="5">
    <source>
        <dbReference type="PROSITE" id="PS50026"/>
    </source>
</evidence>
<dbReference type="SMART" id="SM00181">
    <property type="entry name" value="EGF"/>
    <property type="match status" value="1"/>
</dbReference>
<dbReference type="Proteomes" id="UP000606274">
    <property type="component" value="Unassembled WGS sequence"/>
</dbReference>
<evidence type="ECO:0000256" key="4">
    <source>
        <dbReference type="SAM" id="Phobius"/>
    </source>
</evidence>
<dbReference type="PANTHER" id="PTHR10740">
    <property type="entry name" value="TRANSFORMING GROWTH FACTOR ALPHA"/>
    <property type="match status" value="1"/>
</dbReference>
<dbReference type="EMBL" id="JABFDY010000010">
    <property type="protein sequence ID" value="KAF7702089.1"/>
    <property type="molecule type" value="Genomic_DNA"/>
</dbReference>
<dbReference type="OrthoDB" id="6162427at2759"/>
<feature type="transmembrane region" description="Helical" evidence="4">
    <location>
        <begin position="62"/>
        <end position="85"/>
    </location>
</feature>
<dbReference type="GO" id="GO:0005615">
    <property type="term" value="C:extracellular space"/>
    <property type="evidence" value="ECO:0007669"/>
    <property type="project" value="TreeGrafter"/>
</dbReference>
<protein>
    <recommendedName>
        <fullName evidence="5">EGF-like domain-containing protein</fullName>
    </recommendedName>
</protein>
<dbReference type="PROSITE" id="PS50026">
    <property type="entry name" value="EGF_3"/>
    <property type="match status" value="1"/>
</dbReference>
<keyword evidence="4" id="KW-0812">Transmembrane</keyword>
<feature type="disulfide bond" evidence="3">
    <location>
        <begin position="36"/>
        <end position="45"/>
    </location>
</feature>
<feature type="disulfide bond" evidence="3">
    <location>
        <begin position="17"/>
        <end position="34"/>
    </location>
</feature>
<accession>A0A8T0B607</accession>
<keyword evidence="1 3" id="KW-0245">EGF-like domain</keyword>
<organism evidence="6 7">
    <name type="scientific">Silurus meridionalis</name>
    <name type="common">Southern catfish</name>
    <name type="synonym">Silurus soldatovi meridionalis</name>
    <dbReference type="NCBI Taxonomy" id="175797"/>
    <lineage>
        <taxon>Eukaryota</taxon>
        <taxon>Metazoa</taxon>
        <taxon>Chordata</taxon>
        <taxon>Craniata</taxon>
        <taxon>Vertebrata</taxon>
        <taxon>Euteleostomi</taxon>
        <taxon>Actinopterygii</taxon>
        <taxon>Neopterygii</taxon>
        <taxon>Teleostei</taxon>
        <taxon>Ostariophysi</taxon>
        <taxon>Siluriformes</taxon>
        <taxon>Siluridae</taxon>
        <taxon>Silurus</taxon>
    </lineage>
</organism>
<evidence type="ECO:0000256" key="1">
    <source>
        <dbReference type="ARBA" id="ARBA00022536"/>
    </source>
</evidence>
<dbReference type="GO" id="GO:0005154">
    <property type="term" value="F:epidermal growth factor receptor binding"/>
    <property type="evidence" value="ECO:0007669"/>
    <property type="project" value="TreeGrafter"/>
</dbReference>
<dbReference type="PANTHER" id="PTHR10740:SF15">
    <property type="entry name" value="EGF-LIKE DOMAIN-CONTAINING PROTEIN"/>
    <property type="match status" value="1"/>
</dbReference>
<keyword evidence="4" id="KW-0472">Membrane</keyword>
<reference evidence="6" key="1">
    <citation type="submission" date="2020-08" db="EMBL/GenBank/DDBJ databases">
        <title>Chromosome-level assembly of Southern catfish (Silurus meridionalis) provides insights into visual adaptation to the nocturnal and benthic lifestyles.</title>
        <authorList>
            <person name="Zhang Y."/>
            <person name="Wang D."/>
            <person name="Peng Z."/>
        </authorList>
    </citation>
    <scope>NUCLEOTIDE SEQUENCE</scope>
    <source>
        <strain evidence="6">SWU-2019-XX</strain>
        <tissue evidence="6">Muscle</tissue>
    </source>
</reference>
<dbReference type="Gene3D" id="2.10.25.10">
    <property type="entry name" value="Laminin"/>
    <property type="match status" value="1"/>
</dbReference>
<dbReference type="SUPFAM" id="SSF57196">
    <property type="entry name" value="EGF/Laminin"/>
    <property type="match status" value="1"/>
</dbReference>
<sequence length="98" mass="10761">MMADHGEPCTGSDESYCMNGAKCFKIPSMSTLTCLCNDNYVGSRCEQLQLESTSYNSQETGMMVAIVIILILIVLLLAGIIYLICKVKRKSRDSRGIA</sequence>
<dbReference type="GO" id="GO:0007173">
    <property type="term" value="P:epidermal growth factor receptor signaling pathway"/>
    <property type="evidence" value="ECO:0007669"/>
    <property type="project" value="TreeGrafter"/>
</dbReference>
<keyword evidence="7" id="KW-1185">Reference proteome</keyword>
<name>A0A8T0B607_SILME</name>
<keyword evidence="2 3" id="KW-1015">Disulfide bond</keyword>
<dbReference type="GO" id="GO:0045840">
    <property type="term" value="P:positive regulation of mitotic nuclear division"/>
    <property type="evidence" value="ECO:0007669"/>
    <property type="project" value="TreeGrafter"/>
</dbReference>
<dbReference type="PROSITE" id="PS00022">
    <property type="entry name" value="EGF_1"/>
    <property type="match status" value="1"/>
</dbReference>
<evidence type="ECO:0000313" key="6">
    <source>
        <dbReference type="EMBL" id="KAF7702089.1"/>
    </source>
</evidence>
<feature type="domain" description="EGF-like" evidence="5">
    <location>
        <begin position="5"/>
        <end position="46"/>
    </location>
</feature>
<dbReference type="GO" id="GO:0008083">
    <property type="term" value="F:growth factor activity"/>
    <property type="evidence" value="ECO:0007669"/>
    <property type="project" value="TreeGrafter"/>
</dbReference>
<gene>
    <name evidence="6" type="ORF">HF521_001372</name>
</gene>
<evidence type="ECO:0000256" key="2">
    <source>
        <dbReference type="ARBA" id="ARBA00023157"/>
    </source>
</evidence>
<keyword evidence="4" id="KW-1133">Transmembrane helix</keyword>
<proteinExistence type="predicted"/>
<dbReference type="InterPro" id="IPR000742">
    <property type="entry name" value="EGF"/>
</dbReference>
<dbReference type="AlphaFoldDB" id="A0A8T0B607"/>